<accession>A0A1Y2IXG0</accession>
<reference evidence="2 3" key="1">
    <citation type="journal article" date="2015" name="Biotechnol. Biofuels">
        <title>Enhanced degradation of softwood versus hardwood by the white-rot fungus Pycnoporus coccineus.</title>
        <authorList>
            <person name="Couturier M."/>
            <person name="Navarro D."/>
            <person name="Chevret D."/>
            <person name="Henrissat B."/>
            <person name="Piumi F."/>
            <person name="Ruiz-Duenas F.J."/>
            <person name="Martinez A.T."/>
            <person name="Grigoriev I.V."/>
            <person name="Riley R."/>
            <person name="Lipzen A."/>
            <person name="Berrin J.G."/>
            <person name="Master E.R."/>
            <person name="Rosso M.N."/>
        </authorList>
    </citation>
    <scope>NUCLEOTIDE SEQUENCE [LARGE SCALE GENOMIC DNA]</scope>
    <source>
        <strain evidence="2 3">BRFM310</strain>
    </source>
</reference>
<evidence type="ECO:0008006" key="4">
    <source>
        <dbReference type="Google" id="ProtNLM"/>
    </source>
</evidence>
<keyword evidence="3" id="KW-1185">Reference proteome</keyword>
<dbReference type="AlphaFoldDB" id="A0A1Y2IXG0"/>
<organism evidence="2 3">
    <name type="scientific">Trametes coccinea (strain BRFM310)</name>
    <name type="common">Pycnoporus coccineus</name>
    <dbReference type="NCBI Taxonomy" id="1353009"/>
    <lineage>
        <taxon>Eukaryota</taxon>
        <taxon>Fungi</taxon>
        <taxon>Dikarya</taxon>
        <taxon>Basidiomycota</taxon>
        <taxon>Agaricomycotina</taxon>
        <taxon>Agaricomycetes</taxon>
        <taxon>Polyporales</taxon>
        <taxon>Polyporaceae</taxon>
        <taxon>Trametes</taxon>
    </lineage>
</organism>
<feature type="compositionally biased region" description="Acidic residues" evidence="1">
    <location>
        <begin position="223"/>
        <end position="240"/>
    </location>
</feature>
<dbReference type="Proteomes" id="UP000193067">
    <property type="component" value="Unassembled WGS sequence"/>
</dbReference>
<feature type="compositionally biased region" description="Polar residues" evidence="1">
    <location>
        <begin position="142"/>
        <end position="152"/>
    </location>
</feature>
<gene>
    <name evidence="2" type="ORF">PYCCODRAFT_1475288</name>
</gene>
<name>A0A1Y2IXG0_TRAC3</name>
<evidence type="ECO:0000313" key="2">
    <source>
        <dbReference type="EMBL" id="OSD05806.1"/>
    </source>
</evidence>
<feature type="region of interest" description="Disordered" evidence="1">
    <location>
        <begin position="134"/>
        <end position="302"/>
    </location>
</feature>
<dbReference type="OrthoDB" id="8922241at2759"/>
<dbReference type="EMBL" id="KZ084092">
    <property type="protein sequence ID" value="OSD05806.1"/>
    <property type="molecule type" value="Genomic_DNA"/>
</dbReference>
<feature type="compositionally biased region" description="Low complexity" evidence="1">
    <location>
        <begin position="330"/>
        <end position="355"/>
    </location>
</feature>
<feature type="compositionally biased region" description="Low complexity" evidence="1">
    <location>
        <begin position="161"/>
        <end position="203"/>
    </location>
</feature>
<protein>
    <recommendedName>
        <fullName evidence="4">C2H2-type domain-containing protein</fullName>
    </recommendedName>
</protein>
<evidence type="ECO:0000256" key="1">
    <source>
        <dbReference type="SAM" id="MobiDB-lite"/>
    </source>
</evidence>
<dbReference type="STRING" id="1353009.A0A1Y2IXG0"/>
<sequence length="472" mass="50354">MFADQDYFLNTPFDTSSDVSFLSADSDYGFFAHSDWSTSPDLPSLDSLPAFSDALTVAKDTSSHAVYPHANNELRLAYLDEYAFGTSSLGVQSAGYSLDGYRDLSCREPVDAIPPRPSSSTRYEMPACIDPALLFTAPPSQPETDWSSSRDASPTPEPLYPSSADCAAIDSPSSPASEPEDAPSTPYLSAPSSSPSSRFSTPSALRTPSCSPAPFLASKSASDEYEPSPSDDDDDDDDEYVPSHTRVSSSRAKRATAKTARISAPSKRTGKKTVRASPYPAVFLPASSGRDSSSPAPSCASSDLTNDLVVCQRRNRQVVAPTSPPPHTPPTTAAPSPSPSPSSSFTNPTTTNASTTNRWKCPHCEYVQKNRRTPDLRRHVASHTASAAGNVARWVCCGVPLRAAARYGLRAAAADDADGRAFEYAGERMVGGCRKAFSRKDALIRHLANSGGACVGDAWGEWLVGNREKRRA</sequence>
<feature type="region of interest" description="Disordered" evidence="1">
    <location>
        <begin position="318"/>
        <end position="355"/>
    </location>
</feature>
<feature type="compositionally biased region" description="Low complexity" evidence="1">
    <location>
        <begin position="285"/>
        <end position="302"/>
    </location>
</feature>
<evidence type="ECO:0000313" key="3">
    <source>
        <dbReference type="Proteomes" id="UP000193067"/>
    </source>
</evidence>
<proteinExistence type="predicted"/>